<dbReference type="AlphaFoldDB" id="A0A1Y1N067"/>
<accession>A0A1Y1N067</accession>
<reference evidence="1" key="1">
    <citation type="journal article" date="2016" name="Sci. Rep.">
        <title>Molecular characterization of firefly nuptial gifts: a multi-omics approach sheds light on postcopulatory sexual selection.</title>
        <authorList>
            <person name="Al-Wathiqui N."/>
            <person name="Fallon T.R."/>
            <person name="South A."/>
            <person name="Weng J.K."/>
            <person name="Lewis S.M."/>
        </authorList>
    </citation>
    <scope>NUCLEOTIDE SEQUENCE</scope>
</reference>
<sequence>MSREETVSQNSLCESVTKVINPCVYFLTNFTFAQSVHPVEPATPALSEYLLLPHHRRLRVIHVLPNEELHKSVVESKLRMSRSSLSEEYWFTRWNKPLKLGNCNCSFRRSQRFSVLPYETSNVSQRNLSQYFIPPTKIINLETFVERLIQETLFEAFQEYLMKATKRRTKCDKSTGGVSNLAFVQEDDGVILRRQIKKNCLHTKTALKKVRK</sequence>
<protein>
    <submittedName>
        <fullName evidence="1">Uncharacterized protein</fullName>
    </submittedName>
</protein>
<name>A0A1Y1N067_PHOPY</name>
<organism evidence="1">
    <name type="scientific">Photinus pyralis</name>
    <name type="common">Common eastern firefly</name>
    <name type="synonym">Lampyris pyralis</name>
    <dbReference type="NCBI Taxonomy" id="7054"/>
    <lineage>
        <taxon>Eukaryota</taxon>
        <taxon>Metazoa</taxon>
        <taxon>Ecdysozoa</taxon>
        <taxon>Arthropoda</taxon>
        <taxon>Hexapoda</taxon>
        <taxon>Insecta</taxon>
        <taxon>Pterygota</taxon>
        <taxon>Neoptera</taxon>
        <taxon>Endopterygota</taxon>
        <taxon>Coleoptera</taxon>
        <taxon>Polyphaga</taxon>
        <taxon>Elateriformia</taxon>
        <taxon>Elateroidea</taxon>
        <taxon>Lampyridae</taxon>
        <taxon>Lampyrinae</taxon>
        <taxon>Photinus</taxon>
    </lineage>
</organism>
<dbReference type="EMBL" id="GEZM01016388">
    <property type="protein sequence ID" value="JAV91293.1"/>
    <property type="molecule type" value="Transcribed_RNA"/>
</dbReference>
<proteinExistence type="predicted"/>
<evidence type="ECO:0000313" key="1">
    <source>
        <dbReference type="EMBL" id="JAV91293.1"/>
    </source>
</evidence>